<feature type="signal peptide" evidence="1">
    <location>
        <begin position="1"/>
        <end position="20"/>
    </location>
</feature>
<keyword evidence="3" id="KW-1185">Reference proteome</keyword>
<organism evidence="2 3">
    <name type="scientific">Niastella soli</name>
    <dbReference type="NCBI Taxonomy" id="2821487"/>
    <lineage>
        <taxon>Bacteria</taxon>
        <taxon>Pseudomonadati</taxon>
        <taxon>Bacteroidota</taxon>
        <taxon>Chitinophagia</taxon>
        <taxon>Chitinophagales</taxon>
        <taxon>Chitinophagaceae</taxon>
        <taxon>Niastella</taxon>
    </lineage>
</organism>
<proteinExistence type="predicted"/>
<evidence type="ECO:0000313" key="3">
    <source>
        <dbReference type="Proteomes" id="UP000677244"/>
    </source>
</evidence>
<feature type="chain" id="PRO_5047447695" description="Porin" evidence="1">
    <location>
        <begin position="21"/>
        <end position="408"/>
    </location>
</feature>
<gene>
    <name evidence="2" type="ORF">J7I42_15645</name>
</gene>
<dbReference type="SUPFAM" id="SSF56935">
    <property type="entry name" value="Porins"/>
    <property type="match status" value="1"/>
</dbReference>
<comment type="caution">
    <text evidence="2">The sequence shown here is derived from an EMBL/GenBank/DDBJ whole genome shotgun (WGS) entry which is preliminary data.</text>
</comment>
<dbReference type="Pfam" id="PF19577">
    <property type="entry name" value="DcaP"/>
    <property type="match status" value="1"/>
</dbReference>
<evidence type="ECO:0000256" key="1">
    <source>
        <dbReference type="SAM" id="SignalP"/>
    </source>
</evidence>
<dbReference type="RefSeq" id="WP_209139769.1">
    <property type="nucleotide sequence ID" value="NZ_JAGHKO010000004.1"/>
</dbReference>
<name>A0ABS3YWD4_9BACT</name>
<reference evidence="2 3" key="1">
    <citation type="submission" date="2021-03" db="EMBL/GenBank/DDBJ databases">
        <title>Assistant Professor.</title>
        <authorList>
            <person name="Huq M.A."/>
        </authorList>
    </citation>
    <scope>NUCLEOTIDE SEQUENCE [LARGE SCALE GENOMIC DNA]</scope>
    <source>
        <strain evidence="2 3">MAH-29</strain>
    </source>
</reference>
<protein>
    <recommendedName>
        <fullName evidence="4">Porin</fullName>
    </recommendedName>
</protein>
<evidence type="ECO:0000313" key="2">
    <source>
        <dbReference type="EMBL" id="MBO9201715.1"/>
    </source>
</evidence>
<sequence>MKHSLLLVSILLSCSLFCMAQQSEKLIDTTKMKALEIYGFVMTDVGYNFDQINPNWFDAMRITKLPSYKDQFAPDGKVFFGIRQSRFGVKGYTSTPIGELKTVFEFDLFGTGVDEGQTTMRLRHIYAELGRIAIGQTNSPFMDGDVWPNTIEYWGPSGMVFFRNIQLRYAIMQGKNELFVALERPGASADQGSYDDRIELDSVRGRLKLPDFSAHYKRSGDWGHIQIAGMLRDLRWEDTHTTGGYDVSGSVVGWGGHFSTVLNLGASNVFRGSFVYGHGIQNYMQDAPVDVGVKVQPGNTAEPFTGEALPIYGIHAFLDHNWNSKLSTSIGYSSVHIENTDAAAPSAYRMGQYAIVNFVSVPFPNALAAIEFQWGRRSNFTDDFHSDIFKIHLGFKYNFSQIFYRNRE</sequence>
<accession>A0ABS3YWD4</accession>
<evidence type="ECO:0008006" key="4">
    <source>
        <dbReference type="Google" id="ProtNLM"/>
    </source>
</evidence>
<dbReference type="Proteomes" id="UP000677244">
    <property type="component" value="Unassembled WGS sequence"/>
</dbReference>
<keyword evidence="1" id="KW-0732">Signal</keyword>
<dbReference type="EMBL" id="JAGHKO010000004">
    <property type="protein sequence ID" value="MBO9201715.1"/>
    <property type="molecule type" value="Genomic_DNA"/>
</dbReference>
<dbReference type="InterPro" id="IPR045748">
    <property type="entry name" value="DcaP"/>
</dbReference>